<dbReference type="Gene3D" id="1.25.10.10">
    <property type="entry name" value="Leucine-rich Repeat Variant"/>
    <property type="match status" value="1"/>
</dbReference>
<evidence type="ECO:0000256" key="2">
    <source>
        <dbReference type="ARBA" id="ARBA00022845"/>
    </source>
</evidence>
<evidence type="ECO:0000256" key="3">
    <source>
        <dbReference type="ARBA" id="ARBA00022884"/>
    </source>
</evidence>
<keyword evidence="1" id="KW-0677">Repeat</keyword>
<dbReference type="Pfam" id="PF22493">
    <property type="entry name" value="PUF_NOP9"/>
    <property type="match status" value="1"/>
</dbReference>
<evidence type="ECO:0000259" key="6">
    <source>
        <dbReference type="PROSITE" id="PS50303"/>
    </source>
</evidence>
<feature type="repeat" description="Pumilio" evidence="5">
    <location>
        <begin position="402"/>
        <end position="437"/>
    </location>
</feature>
<dbReference type="PROSITE" id="PS50302">
    <property type="entry name" value="PUM"/>
    <property type="match status" value="6"/>
</dbReference>
<dbReference type="InterPro" id="IPR011989">
    <property type="entry name" value="ARM-like"/>
</dbReference>
<sequence>MEHSGIKNVQTPYFPATYSPESQAHNSFICPFRWNSLPESDFDHPPPQTPYVFPSDQTLESALSRLDLSSDFHHQNTPFQPPPAILDGVAVPDTATENSVGYFVSSGLNNVGFLQNGGHQVENFGFGGVHRNLMVGPDNWARGPGVSGFRGPCYGDESTSLLANFDFKSEYSQRFNDNGYPFLQRKETLSRRGCNPQFPNLPYPNQNGVPMVNLDGLSNGFVSKNSSFLRPNSQNNPQLYARIENQLDGCSLQDMRGKILPLAKDQRGSKILQAKLDYLNEVEVEMAMSEVLDYLSDLMKNQFGSYFIQKLFDICTEKQRTRIILAVSKNSFQLIDICLNPNGARTMPKLLEKISTPEQISFVISALIPGAVVLANDPNGQHVIRYCLMRYPYEYHKHLLNEIGHNCHTIATDKTGCRVLQSCVKNAFGEPKERLMKEIIGNALQLAEDPFGNYVVQHLLELKLPEVTRLLVEQLQGHFVDLSSNKYASNVVEKILVESGEEHSTTVIMELLTSPNAGSLLVHPYGNFVIQKALSIAKGEAYVALHSLIRSNAQSMRSNVFGRKILSWFEKKRHQHV</sequence>
<comment type="caution">
    <text evidence="7">The sequence shown here is derived from an EMBL/GenBank/DDBJ whole genome shotgun (WGS) entry which is preliminary data.</text>
</comment>
<dbReference type="InterPro" id="IPR033133">
    <property type="entry name" value="PUM-HD"/>
</dbReference>
<dbReference type="FunFam" id="1.25.10.10:FF:000237">
    <property type="entry name" value="Pumilio homolog 9"/>
    <property type="match status" value="1"/>
</dbReference>
<dbReference type="CDD" id="cd07920">
    <property type="entry name" value="Pumilio"/>
    <property type="match status" value="1"/>
</dbReference>
<feature type="repeat" description="Pumilio" evidence="5">
    <location>
        <begin position="254"/>
        <end position="289"/>
    </location>
</feature>
<keyword evidence="3" id="KW-0694">RNA-binding</keyword>
<dbReference type="PROSITE" id="PS50303">
    <property type="entry name" value="PUM_HD"/>
    <property type="match status" value="1"/>
</dbReference>
<dbReference type="SMART" id="SM00025">
    <property type="entry name" value="Pumilio"/>
    <property type="match status" value="8"/>
</dbReference>
<feature type="repeat" description="Pumilio" evidence="5">
    <location>
        <begin position="290"/>
        <end position="326"/>
    </location>
</feature>
<evidence type="ECO:0000256" key="4">
    <source>
        <dbReference type="ARBA" id="ARBA00058490"/>
    </source>
</evidence>
<dbReference type="SUPFAM" id="SSF48371">
    <property type="entry name" value="ARM repeat"/>
    <property type="match status" value="1"/>
</dbReference>
<dbReference type="PANTHER" id="PTHR12537:SF63">
    <property type="entry name" value="PUMILIO HOMOLOG 15"/>
    <property type="match status" value="1"/>
</dbReference>
<proteinExistence type="predicted"/>
<gene>
    <name evidence="7" type="ORF">ACH5RR_027115</name>
</gene>
<dbReference type="Pfam" id="PF00806">
    <property type="entry name" value="PUF"/>
    <property type="match status" value="6"/>
</dbReference>
<keyword evidence="2" id="KW-0810">Translation regulation</keyword>
<dbReference type="AlphaFoldDB" id="A0ABD2Z9I9"/>
<keyword evidence="8" id="KW-1185">Reference proteome</keyword>
<feature type="repeat" description="Pumilio" evidence="5">
    <location>
        <begin position="511"/>
        <end position="550"/>
    </location>
</feature>
<feature type="repeat" description="Pumilio" evidence="5">
    <location>
        <begin position="474"/>
        <end position="510"/>
    </location>
</feature>
<dbReference type="InterPro" id="IPR033712">
    <property type="entry name" value="Pumilio_RNA-bd"/>
</dbReference>
<dbReference type="PANTHER" id="PTHR12537">
    <property type="entry name" value="RNA BINDING PROTEIN PUMILIO-RELATED"/>
    <property type="match status" value="1"/>
</dbReference>
<evidence type="ECO:0000313" key="8">
    <source>
        <dbReference type="Proteomes" id="UP001630127"/>
    </source>
</evidence>
<dbReference type="GO" id="GO:0003723">
    <property type="term" value="F:RNA binding"/>
    <property type="evidence" value="ECO:0007669"/>
    <property type="project" value="UniProtKB-KW"/>
</dbReference>
<evidence type="ECO:0000256" key="5">
    <source>
        <dbReference type="PROSITE-ProRule" id="PRU00317"/>
    </source>
</evidence>
<dbReference type="InterPro" id="IPR001313">
    <property type="entry name" value="Pumilio_RNA-bd_rpt"/>
</dbReference>
<feature type="repeat" description="Pumilio" evidence="5">
    <location>
        <begin position="438"/>
        <end position="473"/>
    </location>
</feature>
<dbReference type="Proteomes" id="UP001630127">
    <property type="component" value="Unassembled WGS sequence"/>
</dbReference>
<organism evidence="7 8">
    <name type="scientific">Cinchona calisaya</name>
    <dbReference type="NCBI Taxonomy" id="153742"/>
    <lineage>
        <taxon>Eukaryota</taxon>
        <taxon>Viridiplantae</taxon>
        <taxon>Streptophyta</taxon>
        <taxon>Embryophyta</taxon>
        <taxon>Tracheophyta</taxon>
        <taxon>Spermatophyta</taxon>
        <taxon>Magnoliopsida</taxon>
        <taxon>eudicotyledons</taxon>
        <taxon>Gunneridae</taxon>
        <taxon>Pentapetalae</taxon>
        <taxon>asterids</taxon>
        <taxon>lamiids</taxon>
        <taxon>Gentianales</taxon>
        <taxon>Rubiaceae</taxon>
        <taxon>Cinchonoideae</taxon>
        <taxon>Cinchoneae</taxon>
        <taxon>Cinchona</taxon>
    </lineage>
</organism>
<reference evidence="7 8" key="1">
    <citation type="submission" date="2024-11" db="EMBL/GenBank/DDBJ databases">
        <title>A near-complete genome assembly of Cinchona calisaya.</title>
        <authorList>
            <person name="Lian D.C."/>
            <person name="Zhao X.W."/>
            <person name="Wei L."/>
        </authorList>
    </citation>
    <scope>NUCLEOTIDE SEQUENCE [LARGE SCALE GENOMIC DNA]</scope>
    <source>
        <tissue evidence="7">Nenye</tissue>
    </source>
</reference>
<dbReference type="EMBL" id="JBJUIK010000011">
    <property type="protein sequence ID" value="KAL3514398.1"/>
    <property type="molecule type" value="Genomic_DNA"/>
</dbReference>
<comment type="function">
    <text evidence="4">Sequence-specific RNA-binding protein that regulates translation and mRNA stability by binding the 3'-UTR of target mRNAs.</text>
</comment>
<feature type="domain" description="PUM-HD" evidence="6">
    <location>
        <begin position="231"/>
        <end position="573"/>
    </location>
</feature>
<dbReference type="GO" id="GO:0006417">
    <property type="term" value="P:regulation of translation"/>
    <property type="evidence" value="ECO:0007669"/>
    <property type="project" value="UniProtKB-KW"/>
</dbReference>
<name>A0ABD2Z9I9_9GENT</name>
<accession>A0ABD2Z9I9</accession>
<dbReference type="InterPro" id="IPR016024">
    <property type="entry name" value="ARM-type_fold"/>
</dbReference>
<protein>
    <recommendedName>
        <fullName evidence="6">PUM-HD domain-containing protein</fullName>
    </recommendedName>
</protein>
<evidence type="ECO:0000313" key="7">
    <source>
        <dbReference type="EMBL" id="KAL3514398.1"/>
    </source>
</evidence>
<evidence type="ECO:0000256" key="1">
    <source>
        <dbReference type="ARBA" id="ARBA00022737"/>
    </source>
</evidence>